<dbReference type="InterPro" id="IPR036291">
    <property type="entry name" value="NAD(P)-bd_dom_sf"/>
</dbReference>
<protein>
    <submittedName>
        <fullName evidence="4">Polysaccharide biosynthesis protein</fullName>
    </submittedName>
</protein>
<comment type="similarity">
    <text evidence="1">Belongs to the polysaccharide synthase family.</text>
</comment>
<gene>
    <name evidence="4" type="ORF">C8Z91_34340</name>
</gene>
<proteinExistence type="inferred from homology"/>
<feature type="domain" description="Polysaccharide biosynthesis protein CapD-like" evidence="3">
    <location>
        <begin position="286"/>
        <end position="568"/>
    </location>
</feature>
<dbReference type="PANTHER" id="PTHR43318:SF1">
    <property type="entry name" value="POLYSACCHARIDE BIOSYNTHESIS PROTEIN EPSC-RELATED"/>
    <property type="match status" value="1"/>
</dbReference>
<dbReference type="InterPro" id="IPR003869">
    <property type="entry name" value="Polysac_CapD-like"/>
</dbReference>
<dbReference type="PANTHER" id="PTHR43318">
    <property type="entry name" value="UDP-N-ACETYLGLUCOSAMINE 4,6-DEHYDRATASE"/>
    <property type="match status" value="1"/>
</dbReference>
<dbReference type="InterPro" id="IPR051203">
    <property type="entry name" value="Polysaccharide_Synthase-Rel"/>
</dbReference>
<sequence length="611" mass="68336">MNYSKRTGILVAIDLGMVWLSVYFAFYFSYKSSIPADQMQLWLLYGTISSIVSTAFMFLFKLYNRIWQYASVGELISMTKTVAVSSLVSYLATNAISAQPVSFTIALHTAETMLLLLGGSRFVWRVFCDKFGGKRQAHGAHEPKKALIVGAGSCGMLFAKELKSNEAYDTMPFAFVDDDPYKQKLQVYGLPVLGGREQIPAIVEKHGIDEVIIAMPSVSKTQITDIINICKQTKARLKIIPHLQEIIAGKTTLNQVRDVQVEDLLGRDPIKTDLDGIANYVEDKIVLVTGAGGSIGSELCRQIAPFRPRKLLLLGHGENSIYTIEMEMRRLAPELELETVIADVQDRTRLEEMFSQHRPQVVFHAAAHKHVPLMERNPSEAVKNNVFGTKNVAECADQFQAERFVLISTDKAVNPTSVMGTTKRIAEMFIQSLDKQSQTKFVAVRFGNVLGSRGSVIPRFKEQIQRGGPVTVTHPEMVRYFMTIPEAVQLVIQAGAFAKGGEVFILDMGAPVKIYDLAADLIRLSGFEPNVDINIEFTGMREGEKLYEELLTNEEGITSTMHDRIFIGKPMNINRTELEFEIRKLERVLGKGQQEIREVLKHLVPTYSNVS</sequence>
<keyword evidence="2" id="KW-1133">Transmembrane helix</keyword>
<dbReference type="CDD" id="cd05237">
    <property type="entry name" value="UDP_invert_4-6DH_SDR_e"/>
    <property type="match status" value="1"/>
</dbReference>
<dbReference type="RefSeq" id="WP_108535138.1">
    <property type="nucleotide sequence ID" value="NZ_PYHP01000099.1"/>
</dbReference>
<evidence type="ECO:0000313" key="5">
    <source>
        <dbReference type="Proteomes" id="UP000244184"/>
    </source>
</evidence>
<evidence type="ECO:0000313" key="4">
    <source>
        <dbReference type="EMBL" id="PUA34948.1"/>
    </source>
</evidence>
<keyword evidence="2" id="KW-0812">Transmembrane</keyword>
<feature type="transmembrane region" description="Helical" evidence="2">
    <location>
        <begin position="7"/>
        <end position="30"/>
    </location>
</feature>
<dbReference type="SUPFAM" id="SSF51735">
    <property type="entry name" value="NAD(P)-binding Rossmann-fold domains"/>
    <property type="match status" value="2"/>
</dbReference>
<evidence type="ECO:0000256" key="2">
    <source>
        <dbReference type="SAM" id="Phobius"/>
    </source>
</evidence>
<dbReference type="Pfam" id="PF02719">
    <property type="entry name" value="Polysacc_synt_2"/>
    <property type="match status" value="1"/>
</dbReference>
<evidence type="ECO:0000259" key="3">
    <source>
        <dbReference type="Pfam" id="PF02719"/>
    </source>
</evidence>
<dbReference type="Proteomes" id="UP000244184">
    <property type="component" value="Unassembled WGS sequence"/>
</dbReference>
<dbReference type="Pfam" id="PF13727">
    <property type="entry name" value="CoA_binding_3"/>
    <property type="match status" value="1"/>
</dbReference>
<dbReference type="Gene3D" id="3.40.50.720">
    <property type="entry name" value="NAD(P)-binding Rossmann-like Domain"/>
    <property type="match status" value="2"/>
</dbReference>
<feature type="transmembrane region" description="Helical" evidence="2">
    <location>
        <begin position="42"/>
        <end position="63"/>
    </location>
</feature>
<name>A0A2T6FSR8_9BACL</name>
<evidence type="ECO:0000256" key="1">
    <source>
        <dbReference type="ARBA" id="ARBA00007430"/>
    </source>
</evidence>
<accession>A0A2T6FSR8</accession>
<dbReference type="EMBL" id="PYHP01000099">
    <property type="protein sequence ID" value="PUA34948.1"/>
    <property type="molecule type" value="Genomic_DNA"/>
</dbReference>
<reference evidence="4 5" key="1">
    <citation type="submission" date="2018-03" db="EMBL/GenBank/DDBJ databases">
        <title>Genome sequence of Paenibacillus elgii strain AC13 an antimicrobial compound producing bacteria.</title>
        <authorList>
            <person name="Kurokawa A.S."/>
            <person name="Araujo J.F."/>
            <person name="Costa R.A."/>
            <person name="Ortega D.B."/>
            <person name="Pires A.S."/>
            <person name="Pappas G.J.Jr."/>
            <person name="Franco O.L."/>
            <person name="Barreto C."/>
            <person name="Magalhaes B.S."/>
            <person name="Kruger R.H."/>
        </authorList>
    </citation>
    <scope>NUCLEOTIDE SEQUENCE [LARGE SCALE GENOMIC DNA]</scope>
    <source>
        <strain evidence="4 5">AC13</strain>
    </source>
</reference>
<comment type="caution">
    <text evidence="4">The sequence shown here is derived from an EMBL/GenBank/DDBJ whole genome shotgun (WGS) entry which is preliminary data.</text>
</comment>
<organism evidence="4 5">
    <name type="scientific">Paenibacillus elgii</name>
    <dbReference type="NCBI Taxonomy" id="189691"/>
    <lineage>
        <taxon>Bacteria</taxon>
        <taxon>Bacillati</taxon>
        <taxon>Bacillota</taxon>
        <taxon>Bacilli</taxon>
        <taxon>Bacillales</taxon>
        <taxon>Paenibacillaceae</taxon>
        <taxon>Paenibacillus</taxon>
    </lineage>
</organism>
<dbReference type="AlphaFoldDB" id="A0A2T6FSR8"/>
<keyword evidence="2" id="KW-0472">Membrane</keyword>